<evidence type="ECO:0000313" key="2">
    <source>
        <dbReference type="EMBL" id="VDK28165.1"/>
    </source>
</evidence>
<name>A0A183CVJ2_9BILA</name>
<reference evidence="4" key="1">
    <citation type="submission" date="2016-06" db="UniProtKB">
        <authorList>
            <consortium name="WormBaseParasite"/>
        </authorList>
    </citation>
    <scope>IDENTIFICATION</scope>
</reference>
<dbReference type="Proteomes" id="UP000271098">
    <property type="component" value="Unassembled WGS sequence"/>
</dbReference>
<accession>A0A183CVJ2</accession>
<feature type="region of interest" description="Disordered" evidence="1">
    <location>
        <begin position="63"/>
        <end position="86"/>
    </location>
</feature>
<organism evidence="4">
    <name type="scientific">Gongylonema pulchrum</name>
    <dbReference type="NCBI Taxonomy" id="637853"/>
    <lineage>
        <taxon>Eukaryota</taxon>
        <taxon>Metazoa</taxon>
        <taxon>Ecdysozoa</taxon>
        <taxon>Nematoda</taxon>
        <taxon>Chromadorea</taxon>
        <taxon>Rhabditida</taxon>
        <taxon>Spirurina</taxon>
        <taxon>Spiruromorpha</taxon>
        <taxon>Spiruroidea</taxon>
        <taxon>Gongylonematidae</taxon>
        <taxon>Gongylonema</taxon>
    </lineage>
</organism>
<reference evidence="2 3" key="2">
    <citation type="submission" date="2018-11" db="EMBL/GenBank/DDBJ databases">
        <authorList>
            <consortium name="Pathogen Informatics"/>
        </authorList>
    </citation>
    <scope>NUCLEOTIDE SEQUENCE [LARGE SCALE GENOMIC DNA]</scope>
</reference>
<evidence type="ECO:0000313" key="3">
    <source>
        <dbReference type="Proteomes" id="UP000271098"/>
    </source>
</evidence>
<dbReference type="EMBL" id="UYRT01000423">
    <property type="protein sequence ID" value="VDK28165.1"/>
    <property type="molecule type" value="Genomic_DNA"/>
</dbReference>
<dbReference type="AlphaFoldDB" id="A0A183CVJ2"/>
<proteinExistence type="predicted"/>
<evidence type="ECO:0000256" key="1">
    <source>
        <dbReference type="SAM" id="MobiDB-lite"/>
    </source>
</evidence>
<dbReference type="WBParaSite" id="GPUH_0000048301-mRNA-1">
    <property type="protein sequence ID" value="GPUH_0000048301-mRNA-1"/>
    <property type="gene ID" value="GPUH_0000048301"/>
</dbReference>
<keyword evidence="3" id="KW-1185">Reference proteome</keyword>
<protein>
    <submittedName>
        <fullName evidence="2 4">Uncharacterized protein</fullName>
    </submittedName>
</protein>
<gene>
    <name evidence="2" type="ORF">GPUH_LOCUS483</name>
</gene>
<sequence>MRNQKHGTRQSIITEFTVVKRKSNNFQKLSDDANQISPPSSTSKHVKCDDCILDCCCPSIKSEPEPRSGHAMEITESAGKSDSDRDQALAEDIEMHDLQQSFTQTLGKRLKNIYLDDDDEEPLAKRQKQVITVTYPLF</sequence>
<evidence type="ECO:0000313" key="4">
    <source>
        <dbReference type="WBParaSite" id="GPUH_0000048301-mRNA-1"/>
    </source>
</evidence>